<dbReference type="EMBL" id="QXGH01000010">
    <property type="protein sequence ID" value="RHW28283.1"/>
    <property type="molecule type" value="Genomic_DNA"/>
</dbReference>
<comment type="similarity">
    <text evidence="1">Belongs to the GSP E family.</text>
</comment>
<dbReference type="GO" id="GO:0016887">
    <property type="term" value="F:ATP hydrolysis activity"/>
    <property type="evidence" value="ECO:0007669"/>
    <property type="project" value="InterPro"/>
</dbReference>
<dbReference type="OrthoDB" id="9810761at2"/>
<dbReference type="PANTHER" id="PTHR30486:SF6">
    <property type="entry name" value="TYPE IV PILUS RETRACTATION ATPASE PILT"/>
    <property type="match status" value="1"/>
</dbReference>
<dbReference type="InterPro" id="IPR027417">
    <property type="entry name" value="P-loop_NTPase"/>
</dbReference>
<gene>
    <name evidence="3" type="ORF">D0Z08_04705</name>
</gene>
<comment type="caution">
    <text evidence="3">The sequence shown here is derived from an EMBL/GenBank/DDBJ whole genome shotgun (WGS) entry which is preliminary data.</text>
</comment>
<evidence type="ECO:0000259" key="2">
    <source>
        <dbReference type="Pfam" id="PF00437"/>
    </source>
</evidence>
<protein>
    <submittedName>
        <fullName evidence="3">CpaF family protein</fullName>
    </submittedName>
</protein>
<dbReference type="Gene3D" id="3.40.50.300">
    <property type="entry name" value="P-loop containing nucleotide triphosphate hydrolases"/>
    <property type="match status" value="1"/>
</dbReference>
<organism evidence="3 4">
    <name type="scientific">Nocardioides immobilis</name>
    <dbReference type="NCBI Taxonomy" id="2049295"/>
    <lineage>
        <taxon>Bacteria</taxon>
        <taxon>Bacillati</taxon>
        <taxon>Actinomycetota</taxon>
        <taxon>Actinomycetes</taxon>
        <taxon>Propionibacteriales</taxon>
        <taxon>Nocardioidaceae</taxon>
        <taxon>Nocardioides</taxon>
    </lineage>
</organism>
<evidence type="ECO:0000313" key="4">
    <source>
        <dbReference type="Proteomes" id="UP000283644"/>
    </source>
</evidence>
<dbReference type="Gene3D" id="3.30.450.380">
    <property type="match status" value="1"/>
</dbReference>
<dbReference type="AlphaFoldDB" id="A0A417Y6H7"/>
<reference evidence="3 4" key="1">
    <citation type="submission" date="2018-09" db="EMBL/GenBank/DDBJ databases">
        <title>Genome sequencing of Nocardioides immobilis CCTCC AB 2017083 for comparison to Nocardioides silvaticus.</title>
        <authorList>
            <person name="Li C."/>
            <person name="Wang G."/>
        </authorList>
    </citation>
    <scope>NUCLEOTIDE SEQUENCE [LARGE SCALE GENOMIC DNA]</scope>
    <source>
        <strain evidence="3 4">CCTCC AB 2017083</strain>
    </source>
</reference>
<dbReference type="SUPFAM" id="SSF52540">
    <property type="entry name" value="P-loop containing nucleoside triphosphate hydrolases"/>
    <property type="match status" value="1"/>
</dbReference>
<sequence length="440" mass="48521">MEVRGADHTLLRRLQVRVGDLLEAQLADRSRHGQVPLTEEGVDALKAELAHRVVETYARELAEAGHPTMSWEDMQDLIQGLKNRLYGAGSLEALLRDERIEEIDINCWQKVFVDYTNGVRAKVPPVFASNEELIETIQTLAAHEGLSGRAFDSANPHVNFRLGSARVQAVMSVATAPAVAIRLHHRHMRYTLKDLIQGGTIDEKLADFFRAAVRAKKNIIIGGETSAGKTVLLRALAAEISPEERLLTIERALELGLEDDEDAHPDIVVMEERLPNAEGEGAVPMRELLTVSKRMRPDRVIVGEVLGDEILVMLNAMMQGNDGSLSTIHANSSDGIVENICSYAVQAPERLPRAATISMIANGLDFLVFIKRYRGDGQQRRVVASVREVVGHEGEMLVTNEIFKPGPDGLALRHRPTAIRCVEALREVGYRDPGEPGGWA</sequence>
<dbReference type="Proteomes" id="UP000283644">
    <property type="component" value="Unassembled WGS sequence"/>
</dbReference>
<dbReference type="PANTHER" id="PTHR30486">
    <property type="entry name" value="TWITCHING MOTILITY PROTEIN PILT"/>
    <property type="match status" value="1"/>
</dbReference>
<keyword evidence="4" id="KW-1185">Reference proteome</keyword>
<name>A0A417Y6H7_9ACTN</name>
<accession>A0A417Y6H7</accession>
<dbReference type="Pfam" id="PF00437">
    <property type="entry name" value="T2SSE"/>
    <property type="match status" value="1"/>
</dbReference>
<dbReference type="InterPro" id="IPR050921">
    <property type="entry name" value="T4SS_GSP_E_ATPase"/>
</dbReference>
<dbReference type="CDD" id="cd01130">
    <property type="entry name" value="VirB11-like_ATPase"/>
    <property type="match status" value="1"/>
</dbReference>
<evidence type="ECO:0000256" key="1">
    <source>
        <dbReference type="ARBA" id="ARBA00006611"/>
    </source>
</evidence>
<dbReference type="InterPro" id="IPR001482">
    <property type="entry name" value="T2SS/T4SS_dom"/>
</dbReference>
<proteinExistence type="inferred from homology"/>
<feature type="domain" description="Bacterial type II secretion system protein E" evidence="2">
    <location>
        <begin position="169"/>
        <end position="345"/>
    </location>
</feature>
<evidence type="ECO:0000313" key="3">
    <source>
        <dbReference type="EMBL" id="RHW28283.1"/>
    </source>
</evidence>